<protein>
    <submittedName>
        <fullName evidence="1">Siderophore ferric iron reductase, AHA_1954 family</fullName>
    </submittedName>
</protein>
<dbReference type="OrthoDB" id="7942745at2"/>
<organism evidence="1 2">
    <name type="scientific">Devosia crocina</name>
    <dbReference type="NCBI Taxonomy" id="429728"/>
    <lineage>
        <taxon>Bacteria</taxon>
        <taxon>Pseudomonadati</taxon>
        <taxon>Pseudomonadota</taxon>
        <taxon>Alphaproteobacteria</taxon>
        <taxon>Hyphomicrobiales</taxon>
        <taxon>Devosiaceae</taxon>
        <taxon>Devosia</taxon>
    </lineage>
</organism>
<name>A0A1I7NV56_9HYPH</name>
<evidence type="ECO:0000313" key="2">
    <source>
        <dbReference type="Proteomes" id="UP000199074"/>
    </source>
</evidence>
<accession>A0A1I7NV56</accession>
<proteinExistence type="predicted"/>
<dbReference type="InterPro" id="IPR023998">
    <property type="entry name" value="FCR-like"/>
</dbReference>
<gene>
    <name evidence="1" type="ORF">SAMN05216456_3457</name>
</gene>
<keyword evidence="2" id="KW-1185">Reference proteome</keyword>
<sequence>MAGPRNFLFAPDSADVALTQLLATARRVTGFMDGAPGAPLPGWYQPGGDNRAVLENLHGRLATAFPDAGTAFHAVRLWTNLVWQPAYLAVIAVHVHGAVPDLRTMTQAIKGIDISGFRMVAGEQYRAEPEAMIAQAGADLRALANDMLGEINAITRLKPITALRLLADRILGLMLRLEHYAGLDTAGQKRMAALWMEATSLTGQGDLASLSLEDGNEVLILERKGCCLDYRAFPGRYCSSCPKQDSKVRISRQMEEAIAEREVSA</sequence>
<dbReference type="Proteomes" id="UP000199074">
    <property type="component" value="Unassembled WGS sequence"/>
</dbReference>
<reference evidence="1 2" key="1">
    <citation type="submission" date="2016-10" db="EMBL/GenBank/DDBJ databases">
        <authorList>
            <person name="de Groot N.N."/>
        </authorList>
    </citation>
    <scope>NUCLEOTIDE SEQUENCE [LARGE SCALE GENOMIC DNA]</scope>
    <source>
        <strain evidence="1 2">IPL20</strain>
    </source>
</reference>
<dbReference type="NCBIfam" id="TIGR03950">
    <property type="entry name" value="sidero_Fe_reduc"/>
    <property type="match status" value="1"/>
</dbReference>
<dbReference type="EMBL" id="FPCK01000004">
    <property type="protein sequence ID" value="SFV38478.1"/>
    <property type="molecule type" value="Genomic_DNA"/>
</dbReference>
<dbReference type="RefSeq" id="WP_092426736.1">
    <property type="nucleotide sequence ID" value="NZ_FPCK01000004.1"/>
</dbReference>
<evidence type="ECO:0000313" key="1">
    <source>
        <dbReference type="EMBL" id="SFV38478.1"/>
    </source>
</evidence>
<dbReference type="STRING" id="429728.SAMN05216456_3457"/>
<dbReference type="AlphaFoldDB" id="A0A1I7NV56"/>